<dbReference type="AlphaFoldDB" id="T1KRQ1"/>
<dbReference type="InterPro" id="IPR043151">
    <property type="entry name" value="BAH_sf"/>
</dbReference>
<dbReference type="GO" id="GO:0006357">
    <property type="term" value="P:regulation of transcription by RNA polymerase II"/>
    <property type="evidence" value="ECO:0007669"/>
    <property type="project" value="TreeGrafter"/>
</dbReference>
<name>T1KRQ1_TETUR</name>
<dbReference type="InterPro" id="IPR036431">
    <property type="entry name" value="ARID_dom_sf"/>
</dbReference>
<dbReference type="Gene3D" id="1.10.150.60">
    <property type="entry name" value="ARID DNA-binding domain"/>
    <property type="match status" value="1"/>
</dbReference>
<evidence type="ECO:0008006" key="5">
    <source>
        <dbReference type="Google" id="ProtNLM"/>
    </source>
</evidence>
<protein>
    <recommendedName>
        <fullName evidence="5">BAH domain-containing protein</fullName>
    </recommendedName>
</protein>
<dbReference type="EMBL" id="CAEY01000417">
    <property type="status" value="NOT_ANNOTATED_CDS"/>
    <property type="molecule type" value="Genomic_DNA"/>
</dbReference>
<dbReference type="STRING" id="32264.T1KRQ1"/>
<dbReference type="InterPro" id="IPR051232">
    <property type="entry name" value="ARID/SWI1_ChromRemod"/>
</dbReference>
<evidence type="ECO:0000313" key="4">
    <source>
        <dbReference type="Proteomes" id="UP000015104"/>
    </source>
</evidence>
<dbReference type="Gene3D" id="2.30.30.490">
    <property type="match status" value="1"/>
</dbReference>
<sequence>MVAIKGLTIDFLDDEPTLEKAGYIFYSGFKYGVNKNVQKRIKVNQFFFVRISRHDDPCIGELVSIWKDKFRDTMLSSVRLYFLPEQTPDGRQSNHGQHEVLAASEPVILRLNDLVSWITDEVDWVTGLEVPYSSNKIDPPAFTLPFLNLINKQITLGYHNCNPHHSTNHEIDNDVKMNQVQLEQQSNEEPENQSTIVVLSYPQYCRYRAVLKKMEENFKEKENISVNCKVTKSTLTLPTSLPTSPSNNQTLSTSAIVESDKCKIYPNIRILFCRETFEHEGLLHHDLNCEHLAPKLKGRPRKRGGSSVTMNASAAKTSSHSSSSQDSDTSEENSKQDSSRVRLPRKTSATTNKVKSHEVDCAFQGNRNNVTSKYKSTTSPMSAKLAEKCLKSETEFMKQLNKFMKERNTPITRIPHLGFKKNEKYFSF</sequence>
<dbReference type="GO" id="GO:0000976">
    <property type="term" value="F:transcription cis-regulatory region binding"/>
    <property type="evidence" value="ECO:0007669"/>
    <property type="project" value="TreeGrafter"/>
</dbReference>
<dbReference type="Proteomes" id="UP000015104">
    <property type="component" value="Unassembled WGS sequence"/>
</dbReference>
<dbReference type="PANTHER" id="PTHR13964:SF44">
    <property type="entry name" value="ARID DOMAIN-CONTAINING PROTEIN"/>
    <property type="match status" value="1"/>
</dbReference>
<proteinExistence type="predicted"/>
<keyword evidence="4" id="KW-1185">Reference proteome</keyword>
<reference evidence="4" key="1">
    <citation type="submission" date="2011-08" db="EMBL/GenBank/DDBJ databases">
        <authorList>
            <person name="Rombauts S."/>
        </authorList>
    </citation>
    <scope>NUCLEOTIDE SEQUENCE</scope>
    <source>
        <strain evidence="4">London</strain>
    </source>
</reference>
<dbReference type="PANTHER" id="PTHR13964">
    <property type="entry name" value="RBP-RELATED"/>
    <property type="match status" value="1"/>
</dbReference>
<dbReference type="eggNOG" id="KOG2744">
    <property type="taxonomic scope" value="Eukaryota"/>
</dbReference>
<accession>T1KRQ1</accession>
<dbReference type="HOGENOM" id="CLU_037084_1_0_1"/>
<evidence type="ECO:0000256" key="2">
    <source>
        <dbReference type="SAM" id="MobiDB-lite"/>
    </source>
</evidence>
<reference evidence="3" key="2">
    <citation type="submission" date="2015-06" db="UniProtKB">
        <authorList>
            <consortium name="EnsemblMetazoa"/>
        </authorList>
    </citation>
    <scope>IDENTIFICATION</scope>
</reference>
<keyword evidence="1" id="KW-0539">Nucleus</keyword>
<evidence type="ECO:0000256" key="1">
    <source>
        <dbReference type="ARBA" id="ARBA00023242"/>
    </source>
</evidence>
<dbReference type="SUPFAM" id="SSF46774">
    <property type="entry name" value="ARID-like"/>
    <property type="match status" value="1"/>
</dbReference>
<feature type="region of interest" description="Disordered" evidence="2">
    <location>
        <begin position="296"/>
        <end position="355"/>
    </location>
</feature>
<evidence type="ECO:0000313" key="3">
    <source>
        <dbReference type="EnsemblMetazoa" id="tetur19g00300.1"/>
    </source>
</evidence>
<dbReference type="GO" id="GO:0005634">
    <property type="term" value="C:nucleus"/>
    <property type="evidence" value="ECO:0007669"/>
    <property type="project" value="TreeGrafter"/>
</dbReference>
<organism evidence="3 4">
    <name type="scientific">Tetranychus urticae</name>
    <name type="common">Two-spotted spider mite</name>
    <dbReference type="NCBI Taxonomy" id="32264"/>
    <lineage>
        <taxon>Eukaryota</taxon>
        <taxon>Metazoa</taxon>
        <taxon>Ecdysozoa</taxon>
        <taxon>Arthropoda</taxon>
        <taxon>Chelicerata</taxon>
        <taxon>Arachnida</taxon>
        <taxon>Acari</taxon>
        <taxon>Acariformes</taxon>
        <taxon>Trombidiformes</taxon>
        <taxon>Prostigmata</taxon>
        <taxon>Eleutherengona</taxon>
        <taxon>Raphignathae</taxon>
        <taxon>Tetranychoidea</taxon>
        <taxon>Tetranychidae</taxon>
        <taxon>Tetranychus</taxon>
    </lineage>
</organism>
<feature type="compositionally biased region" description="Low complexity" evidence="2">
    <location>
        <begin position="311"/>
        <end position="327"/>
    </location>
</feature>
<dbReference type="EnsemblMetazoa" id="tetur19g00300.1">
    <property type="protein sequence ID" value="tetur19g00300.1"/>
    <property type="gene ID" value="tetur19g00300"/>
</dbReference>